<feature type="transmembrane region" description="Helical" evidence="1">
    <location>
        <begin position="143"/>
        <end position="165"/>
    </location>
</feature>
<keyword evidence="1" id="KW-0812">Transmembrane</keyword>
<feature type="transmembrane region" description="Helical" evidence="1">
    <location>
        <begin position="320"/>
        <end position="345"/>
    </location>
</feature>
<keyword evidence="3" id="KW-1185">Reference proteome</keyword>
<keyword evidence="1" id="KW-0472">Membrane</keyword>
<feature type="transmembrane region" description="Helical" evidence="1">
    <location>
        <begin position="224"/>
        <end position="244"/>
    </location>
</feature>
<feature type="transmembrane region" description="Helical" evidence="1">
    <location>
        <begin position="172"/>
        <end position="193"/>
    </location>
</feature>
<gene>
    <name evidence="2" type="ORF">MUN76_04040</name>
</gene>
<protein>
    <recommendedName>
        <fullName evidence="4">ABC-2 type transport system permease protein</fullName>
    </recommendedName>
</protein>
<proteinExistence type="predicted"/>
<evidence type="ECO:0008006" key="4">
    <source>
        <dbReference type="Google" id="ProtNLM"/>
    </source>
</evidence>
<evidence type="ECO:0000256" key="1">
    <source>
        <dbReference type="SAM" id="Phobius"/>
    </source>
</evidence>
<sequence length="532" mass="52981">MASPELRAVRAVLRGRRDRADASEVSYRIYLAVMLVIIVGAPLVRGLVLWMLEALPVPGTTPSEALAAVLTGLTALCVLAGAQGGPARTGLPQLDLLHTSAIPRRRLLAAPVARALALGAGLGMFVAGIVVATRLLRADLDPALAVALLLGGAGLGVLAAFGMLLGQVGRGVRWGVAGALAGLAALQLAGWVGDADGGGLAGPVDPWSWVAGLVFAAADPGRSAPVLLLAGLLAVVAMILAMLAPRMAARLRWEALREQAARWDAIGISAMSGDPKAALARLGAPVRVGRRLRVRPTAHLTLTLLSRDLLGVIRTPARSLLALIGVTAAAAIWGIAVGGGAGAAAGTDPDLLVVGTLGAVAVLLAYAALQPWCRGLATAADGAGSPGLLPATPQGLLLRHLQLPLLLGLLAAALGGGALVVSGWGAAPTAVAPVSAGALVGTALALRVLSSLKGTIPMRLLAPVPTPVGDASGINVLLWTLDGSIAAALLGALLAVVWALGIAAGGVPVAALITSAAVLAGVLLWARVRLAS</sequence>
<feature type="transmembrane region" description="Helical" evidence="1">
    <location>
        <begin position="107"/>
        <end position="131"/>
    </location>
</feature>
<feature type="transmembrane region" description="Helical" evidence="1">
    <location>
        <begin position="29"/>
        <end position="52"/>
    </location>
</feature>
<keyword evidence="1" id="KW-1133">Transmembrane helix</keyword>
<organism evidence="2 3">
    <name type="scientific">Leucobacter rhizosphaerae</name>
    <dbReference type="NCBI Taxonomy" id="2932245"/>
    <lineage>
        <taxon>Bacteria</taxon>
        <taxon>Bacillati</taxon>
        <taxon>Actinomycetota</taxon>
        <taxon>Actinomycetes</taxon>
        <taxon>Micrococcales</taxon>
        <taxon>Microbacteriaceae</taxon>
        <taxon>Leucobacter</taxon>
    </lineage>
</organism>
<dbReference type="EMBL" id="CP095043">
    <property type="protein sequence ID" value="UOQ61150.1"/>
    <property type="molecule type" value="Genomic_DNA"/>
</dbReference>
<name>A0ABY4FXZ8_9MICO</name>
<feature type="transmembrane region" description="Helical" evidence="1">
    <location>
        <begin position="506"/>
        <end position="526"/>
    </location>
</feature>
<feature type="transmembrane region" description="Helical" evidence="1">
    <location>
        <begin position="403"/>
        <end position="424"/>
    </location>
</feature>
<feature type="transmembrane region" description="Helical" evidence="1">
    <location>
        <begin position="351"/>
        <end position="369"/>
    </location>
</feature>
<evidence type="ECO:0000313" key="3">
    <source>
        <dbReference type="Proteomes" id="UP000831775"/>
    </source>
</evidence>
<evidence type="ECO:0000313" key="2">
    <source>
        <dbReference type="EMBL" id="UOQ61150.1"/>
    </source>
</evidence>
<feature type="transmembrane region" description="Helical" evidence="1">
    <location>
        <begin position="430"/>
        <end position="449"/>
    </location>
</feature>
<reference evidence="2 3" key="1">
    <citation type="submission" date="2022-04" db="EMBL/GenBank/DDBJ databases">
        <title>Leucobacter sp. isolated from rhizosphere of onion.</title>
        <authorList>
            <person name="Won M."/>
            <person name="Lee C.-M."/>
            <person name="Woen H.-Y."/>
            <person name="Kwon S.-W."/>
        </authorList>
    </citation>
    <scope>NUCLEOTIDE SEQUENCE [LARGE SCALE GENOMIC DNA]</scope>
    <source>
        <strain evidence="2 3">H25R-14</strain>
    </source>
</reference>
<dbReference type="RefSeq" id="WP_244687370.1">
    <property type="nucleotide sequence ID" value="NZ_CP095043.1"/>
</dbReference>
<feature type="transmembrane region" description="Helical" evidence="1">
    <location>
        <begin position="64"/>
        <end position="86"/>
    </location>
</feature>
<accession>A0ABY4FXZ8</accession>
<dbReference type="Proteomes" id="UP000831775">
    <property type="component" value="Chromosome"/>
</dbReference>
<feature type="transmembrane region" description="Helical" evidence="1">
    <location>
        <begin position="476"/>
        <end position="500"/>
    </location>
</feature>